<keyword evidence="6 9" id="KW-0812">Transmembrane</keyword>
<dbReference type="PANTHER" id="PTHR34308">
    <property type="entry name" value="COBALAMIN BIOSYNTHESIS PROTEIN CBIB"/>
    <property type="match status" value="1"/>
</dbReference>
<dbReference type="GO" id="GO:0009236">
    <property type="term" value="P:cobalamin biosynthetic process"/>
    <property type="evidence" value="ECO:0007669"/>
    <property type="project" value="UniProtKB-UniRule"/>
</dbReference>
<dbReference type="PANTHER" id="PTHR34308:SF1">
    <property type="entry name" value="COBALAMIN BIOSYNTHESIS PROTEIN CBIB"/>
    <property type="match status" value="1"/>
</dbReference>
<dbReference type="AlphaFoldDB" id="A0A559JX12"/>
<evidence type="ECO:0000256" key="6">
    <source>
        <dbReference type="ARBA" id="ARBA00022692"/>
    </source>
</evidence>
<dbReference type="Pfam" id="PF03186">
    <property type="entry name" value="CobD_Cbib"/>
    <property type="match status" value="1"/>
</dbReference>
<feature type="transmembrane region" description="Helical" evidence="9">
    <location>
        <begin position="315"/>
        <end position="338"/>
    </location>
</feature>
<dbReference type="InterPro" id="IPR004485">
    <property type="entry name" value="Cobalamin_biosynth_CobD/CbiB"/>
</dbReference>
<keyword evidence="7 9" id="KW-1133">Transmembrane helix</keyword>
<name>A0A559JX12_9BACL</name>
<protein>
    <recommendedName>
        <fullName evidence="9">Cobalamin biosynthesis protein CobD</fullName>
    </recommendedName>
</protein>
<evidence type="ECO:0000313" key="11">
    <source>
        <dbReference type="Proteomes" id="UP000316330"/>
    </source>
</evidence>
<dbReference type="UniPathway" id="UPA00148"/>
<dbReference type="RefSeq" id="WP_144697819.1">
    <property type="nucleotide sequence ID" value="NZ_VNJJ01000001.1"/>
</dbReference>
<evidence type="ECO:0000256" key="4">
    <source>
        <dbReference type="ARBA" id="ARBA00022475"/>
    </source>
</evidence>
<dbReference type="NCBIfam" id="TIGR00380">
    <property type="entry name" value="cobal_cbiB"/>
    <property type="match status" value="1"/>
</dbReference>
<feature type="transmembrane region" description="Helical" evidence="9">
    <location>
        <begin position="179"/>
        <end position="196"/>
    </location>
</feature>
<evidence type="ECO:0000256" key="1">
    <source>
        <dbReference type="ARBA" id="ARBA00004651"/>
    </source>
</evidence>
<comment type="pathway">
    <text evidence="2 9">Cofactor biosynthesis; adenosylcobalamin biosynthesis.</text>
</comment>
<accession>A0A559JX12</accession>
<keyword evidence="8 9" id="KW-0472">Membrane</keyword>
<evidence type="ECO:0000256" key="5">
    <source>
        <dbReference type="ARBA" id="ARBA00022573"/>
    </source>
</evidence>
<keyword evidence="5 9" id="KW-0169">Cobalamin biosynthesis</keyword>
<dbReference type="GO" id="GO:0048472">
    <property type="term" value="F:threonine-phosphate decarboxylase activity"/>
    <property type="evidence" value="ECO:0007669"/>
    <property type="project" value="InterPro"/>
</dbReference>
<reference evidence="10 11" key="1">
    <citation type="submission" date="2019-07" db="EMBL/GenBank/DDBJ databases">
        <authorList>
            <person name="Kim J."/>
        </authorList>
    </citation>
    <scope>NUCLEOTIDE SEQUENCE [LARGE SCALE GENOMIC DNA]</scope>
    <source>
        <strain evidence="10 11">G13</strain>
    </source>
</reference>
<comment type="caution">
    <text evidence="10">The sequence shown here is derived from an EMBL/GenBank/DDBJ whole genome shotgun (WGS) entry which is preliminary data.</text>
</comment>
<evidence type="ECO:0000256" key="7">
    <source>
        <dbReference type="ARBA" id="ARBA00022989"/>
    </source>
</evidence>
<keyword evidence="4 9" id="KW-1003">Cell membrane</keyword>
<feature type="transmembrane region" description="Helical" evidence="9">
    <location>
        <begin position="223"/>
        <end position="243"/>
    </location>
</feature>
<dbReference type="HAMAP" id="MF_00024">
    <property type="entry name" value="CobD_CbiB"/>
    <property type="match status" value="1"/>
</dbReference>
<evidence type="ECO:0000256" key="2">
    <source>
        <dbReference type="ARBA" id="ARBA00004953"/>
    </source>
</evidence>
<dbReference type="Proteomes" id="UP000316330">
    <property type="component" value="Unassembled WGS sequence"/>
</dbReference>
<dbReference type="EMBL" id="VNJJ01000001">
    <property type="protein sequence ID" value="TVY04367.1"/>
    <property type="molecule type" value="Genomic_DNA"/>
</dbReference>
<dbReference type="GO" id="GO:0005886">
    <property type="term" value="C:plasma membrane"/>
    <property type="evidence" value="ECO:0007669"/>
    <property type="project" value="UniProtKB-SubCell"/>
</dbReference>
<proteinExistence type="inferred from homology"/>
<feature type="transmembrane region" description="Helical" evidence="9">
    <location>
        <begin position="101"/>
        <end position="121"/>
    </location>
</feature>
<gene>
    <name evidence="9 10" type="primary">cobD</name>
    <name evidence="10" type="ORF">FPZ45_01920</name>
</gene>
<evidence type="ECO:0000256" key="8">
    <source>
        <dbReference type="ARBA" id="ARBA00023136"/>
    </source>
</evidence>
<comment type="function">
    <text evidence="9">Converts cobyric acid to cobinamide by the addition of aminopropanol on the F carboxylic group.</text>
</comment>
<evidence type="ECO:0000313" key="10">
    <source>
        <dbReference type="EMBL" id="TVY04367.1"/>
    </source>
</evidence>
<dbReference type="OrthoDB" id="9811967at2"/>
<dbReference type="GO" id="GO:0015420">
    <property type="term" value="F:ABC-type vitamin B12 transporter activity"/>
    <property type="evidence" value="ECO:0007669"/>
    <property type="project" value="UniProtKB-UniRule"/>
</dbReference>
<sequence>MIEIGIVLCAFIIDLAVGDPRALPHPVVGMGYAIRKLEQPLRSAARTGWLQKAASPLVRRISDPGDRALRIAGMAYPLLLVGGSFAATWLLLYGLSLIHPWLAYATSAWLISTTVAAKGLGDAGMEIYRLLKEGNMEKARYALSMIVGRDTDNLSEGEITRGAVETVAENIVDAILSPLFYALIGGAPLAMAYRAANTLDSMVGYKNDKYIQLGWASARFDDLANWIPARLSALFIAAAAWLLQAQAKRSLRTVTKYARLHPSPNSGYPESAVAGALGIQLGGLNYYKGVASDRARMGEPIHSLQAEHIRQTVRLMYVSSALFVVAISLAAFGLAIALF</sequence>
<keyword evidence="11" id="KW-1185">Reference proteome</keyword>
<organism evidence="10 11">
    <name type="scientific">Cohnella terricola</name>
    <dbReference type="NCBI Taxonomy" id="1289167"/>
    <lineage>
        <taxon>Bacteria</taxon>
        <taxon>Bacillati</taxon>
        <taxon>Bacillota</taxon>
        <taxon>Bacilli</taxon>
        <taxon>Bacillales</taxon>
        <taxon>Paenibacillaceae</taxon>
        <taxon>Cohnella</taxon>
    </lineage>
</organism>
<comment type="subcellular location">
    <subcellularLocation>
        <location evidence="1 9">Cell membrane</location>
        <topology evidence="1 9">Multi-pass membrane protein</topology>
    </subcellularLocation>
</comment>
<evidence type="ECO:0000256" key="3">
    <source>
        <dbReference type="ARBA" id="ARBA00006263"/>
    </source>
</evidence>
<evidence type="ECO:0000256" key="9">
    <source>
        <dbReference type="HAMAP-Rule" id="MF_00024"/>
    </source>
</evidence>
<feature type="transmembrane region" description="Helical" evidence="9">
    <location>
        <begin position="75"/>
        <end position="95"/>
    </location>
</feature>
<comment type="similarity">
    <text evidence="3 9">Belongs to the CobD/CbiB family.</text>
</comment>